<dbReference type="InterPro" id="IPR003439">
    <property type="entry name" value="ABC_transporter-like_ATP-bd"/>
</dbReference>
<comment type="caution">
    <text evidence="11">The sequence shown here is derived from an EMBL/GenBank/DDBJ whole genome shotgun (WGS) entry which is preliminary data.</text>
</comment>
<dbReference type="InterPro" id="IPR008984">
    <property type="entry name" value="SMAD_FHA_dom_sf"/>
</dbReference>
<feature type="transmembrane region" description="Helical" evidence="8">
    <location>
        <begin position="602"/>
        <end position="625"/>
    </location>
</feature>
<dbReference type="SUPFAM" id="SSF52540">
    <property type="entry name" value="P-loop containing nucleoside triphosphate hydrolases"/>
    <property type="match status" value="1"/>
</dbReference>
<feature type="region of interest" description="Disordered" evidence="7">
    <location>
        <begin position="112"/>
        <end position="185"/>
    </location>
</feature>
<dbReference type="GO" id="GO:0005524">
    <property type="term" value="F:ATP binding"/>
    <property type="evidence" value="ECO:0007669"/>
    <property type="project" value="UniProtKB-KW"/>
</dbReference>
<protein>
    <submittedName>
        <fullName evidence="11">ABC transporter ATP-binding protein</fullName>
    </submittedName>
</protein>
<dbReference type="PRINTS" id="PR01217">
    <property type="entry name" value="PRICHEXTENSN"/>
</dbReference>
<feature type="compositionally biased region" description="Pro residues" evidence="7">
    <location>
        <begin position="150"/>
        <end position="182"/>
    </location>
</feature>
<dbReference type="Gene3D" id="2.60.200.20">
    <property type="match status" value="1"/>
</dbReference>
<dbReference type="PROSITE" id="PS50893">
    <property type="entry name" value="ABC_TRANSPORTER_2"/>
    <property type="match status" value="1"/>
</dbReference>
<dbReference type="GO" id="GO:0016020">
    <property type="term" value="C:membrane"/>
    <property type="evidence" value="ECO:0007669"/>
    <property type="project" value="UniProtKB-SubCell"/>
</dbReference>
<feature type="transmembrane region" description="Helical" evidence="8">
    <location>
        <begin position="673"/>
        <end position="698"/>
    </location>
</feature>
<keyword evidence="6 8" id="KW-0472">Membrane</keyword>
<evidence type="ECO:0000259" key="9">
    <source>
        <dbReference type="PROSITE" id="PS50006"/>
    </source>
</evidence>
<keyword evidence="2" id="KW-0813">Transport</keyword>
<dbReference type="PANTHER" id="PTHR48041:SF139">
    <property type="entry name" value="PROTEIN SCARLET"/>
    <property type="match status" value="1"/>
</dbReference>
<comment type="subcellular location">
    <subcellularLocation>
        <location evidence="1">Membrane</location>
        <topology evidence="1">Multi-pass membrane protein</topology>
    </subcellularLocation>
</comment>
<evidence type="ECO:0000256" key="4">
    <source>
        <dbReference type="ARBA" id="ARBA00022692"/>
    </source>
</evidence>
<dbReference type="PROSITE" id="PS50006">
    <property type="entry name" value="FHA_DOMAIN"/>
    <property type="match status" value="1"/>
</dbReference>
<evidence type="ECO:0000256" key="5">
    <source>
        <dbReference type="ARBA" id="ARBA00022989"/>
    </source>
</evidence>
<feature type="domain" description="ABC transporter" evidence="10">
    <location>
        <begin position="218"/>
        <end position="459"/>
    </location>
</feature>
<feature type="compositionally biased region" description="Pro residues" evidence="7">
    <location>
        <begin position="118"/>
        <end position="138"/>
    </location>
</feature>
<dbReference type="GO" id="GO:0140359">
    <property type="term" value="F:ABC-type transporter activity"/>
    <property type="evidence" value="ECO:0007669"/>
    <property type="project" value="InterPro"/>
</dbReference>
<dbReference type="Proteomes" id="UP000218842">
    <property type="component" value="Unassembled WGS sequence"/>
</dbReference>
<dbReference type="GO" id="GO:0016887">
    <property type="term" value="F:ATP hydrolysis activity"/>
    <property type="evidence" value="ECO:0007669"/>
    <property type="project" value="InterPro"/>
</dbReference>
<keyword evidence="11" id="KW-0067">ATP-binding</keyword>
<dbReference type="Pfam" id="PF00005">
    <property type="entry name" value="ABC_tran"/>
    <property type="match status" value="1"/>
</dbReference>
<dbReference type="InterPro" id="IPR027417">
    <property type="entry name" value="P-loop_NTPase"/>
</dbReference>
<feature type="transmembrane region" description="Helical" evidence="8">
    <location>
        <begin position="741"/>
        <end position="762"/>
    </location>
</feature>
<evidence type="ECO:0000256" key="7">
    <source>
        <dbReference type="SAM" id="MobiDB-lite"/>
    </source>
</evidence>
<sequence>MPTEASALPASLTVWAGPSRYVFAPGRDVVVGYGPGCDIPLERLAPQQPPAPRVDVVLRFTGAHWVAIDLSHRGIFLDGSRVPTVEIRDGLAITIEDPRHGPRLVFQVADAGRSAARPPNPPAAPPVPPGRPTAPDPRVPTQSATQRMPAAPPPTALPPVPPPPPPVPPPAPPAPAPEPPKGPGLIERMITSKLRAQRPSFRTDEANSTHRLPLRTAARTTGVVAYQLGLSVDGHETLSGISFTAKPGTMTAVIGPSAARNAALLELLAGTRTPSSGRVTVDGHDVHAEPAAMRARIGVVSREERLHRRLTVEQALRYAAELRLPPETSAEQRDRVVGQVLDELDLTTHRDTRIRKLAPEVRRCTALAIELVTRPSLLVVDEPTAGLNAAQQRHVMAVLRRQANLGCVVVAAISSRTSLTDVNMCDQVLVLTAAGKVAYLGTPLQAESAMGSADWSAVLARVGADPDGAHRAFRARPQSAAPTTPPEVSAPWAPPAALPVPRQVRWVARREIRLLLANRLYFAFLALLPFVLAGLTLLIPGDSGLARPAPSSANAHEAIEILALLNVAAVIIGTALTVPAMVGEHRVYRREQQVGLSAPAYLAAKVAVYALAAAVWAAVMFAVVIAVKGAPVYGAVVLHDATFELYVAVAVTAMVSAVIGLALSALGKSLGEVLPLLVPVILAAVLFNGSLVQLVSMWGLQQISWLVPARWGFAASASTVNLRRIDPLAANAETWTHYSGWWVFDMVMLVLFGVAAAGVTLYRLRSPGKIRSAT</sequence>
<accession>A0A2A3LB52</accession>
<dbReference type="InterPro" id="IPR013525">
    <property type="entry name" value="ABC2_TM"/>
</dbReference>
<dbReference type="EMBL" id="LBGZ01000055">
    <property type="protein sequence ID" value="PBJ36981.1"/>
    <property type="molecule type" value="Genomic_DNA"/>
</dbReference>
<dbReference type="Pfam" id="PF01061">
    <property type="entry name" value="ABC2_membrane"/>
    <property type="match status" value="1"/>
</dbReference>
<feature type="domain" description="FHA" evidence="9">
    <location>
        <begin position="29"/>
        <end position="82"/>
    </location>
</feature>
<gene>
    <name evidence="11" type="ORF">XV03_07960</name>
</gene>
<organism evidence="11 12">
    <name type="scientific">Mycobacterium avium subsp. hominissuis</name>
    <dbReference type="NCBI Taxonomy" id="439334"/>
    <lineage>
        <taxon>Bacteria</taxon>
        <taxon>Bacillati</taxon>
        <taxon>Actinomycetota</taxon>
        <taxon>Actinomycetes</taxon>
        <taxon>Mycobacteriales</taxon>
        <taxon>Mycobacteriaceae</taxon>
        <taxon>Mycobacterium</taxon>
        <taxon>Mycobacterium avium complex (MAC)</taxon>
    </lineage>
</organism>
<proteinExistence type="predicted"/>
<keyword evidence="5 8" id="KW-1133">Transmembrane helix</keyword>
<dbReference type="PANTHER" id="PTHR48041">
    <property type="entry name" value="ABC TRANSPORTER G FAMILY MEMBER 28"/>
    <property type="match status" value="1"/>
</dbReference>
<evidence type="ECO:0000313" key="11">
    <source>
        <dbReference type="EMBL" id="PBJ36981.1"/>
    </source>
</evidence>
<keyword evidence="4 8" id="KW-0812">Transmembrane</keyword>
<dbReference type="Gene3D" id="3.40.50.300">
    <property type="entry name" value="P-loop containing nucleotide triphosphate hydrolases"/>
    <property type="match status" value="1"/>
</dbReference>
<dbReference type="InterPro" id="IPR000253">
    <property type="entry name" value="FHA_dom"/>
</dbReference>
<name>A0A2A3LB52_MYCAV</name>
<feature type="transmembrane region" description="Helical" evidence="8">
    <location>
        <begin position="561"/>
        <end position="582"/>
    </location>
</feature>
<keyword evidence="3" id="KW-0597">Phosphoprotein</keyword>
<evidence type="ECO:0000259" key="10">
    <source>
        <dbReference type="PROSITE" id="PS50893"/>
    </source>
</evidence>
<evidence type="ECO:0000256" key="6">
    <source>
        <dbReference type="ARBA" id="ARBA00023136"/>
    </source>
</evidence>
<dbReference type="InterPro" id="IPR050352">
    <property type="entry name" value="ABCG_transporters"/>
</dbReference>
<dbReference type="RefSeq" id="WP_023868785.1">
    <property type="nucleotide sequence ID" value="NZ_BDMY01000044.1"/>
</dbReference>
<feature type="transmembrane region" description="Helical" evidence="8">
    <location>
        <begin position="645"/>
        <end position="666"/>
    </location>
</feature>
<reference evidence="11 12" key="1">
    <citation type="journal article" date="2017" name="Genome Biol. Evol.">
        <title>Population Structure and Local Adaptation of MAC Lung Disease Agent Mycobacterium avium subsp. hominissuis.</title>
        <authorList>
            <person name="Yano H."/>
            <person name="Iwamoto T."/>
            <person name="Nishiuchi Y."/>
            <person name="Nakajima C."/>
            <person name="Starkova D.A."/>
            <person name="Mokrousov I."/>
            <person name="Narvskaya O."/>
            <person name="Yoshida S."/>
            <person name="Arikawa K."/>
            <person name="Nakanishi N."/>
            <person name="Osaki K."/>
            <person name="Nakagawa I."/>
            <person name="Ato M."/>
            <person name="Suzuki Y."/>
            <person name="Maruyama F."/>
        </authorList>
    </citation>
    <scope>NUCLEOTIDE SEQUENCE [LARGE SCALE GENOMIC DNA]</scope>
    <source>
        <strain evidence="11 12">OCU466</strain>
    </source>
</reference>
<evidence type="ECO:0000256" key="2">
    <source>
        <dbReference type="ARBA" id="ARBA00022448"/>
    </source>
</evidence>
<evidence type="ECO:0000313" key="12">
    <source>
        <dbReference type="Proteomes" id="UP000218842"/>
    </source>
</evidence>
<dbReference type="SUPFAM" id="SSF49879">
    <property type="entry name" value="SMAD/FHA domain"/>
    <property type="match status" value="1"/>
</dbReference>
<dbReference type="AlphaFoldDB" id="A0A2A3LB52"/>
<keyword evidence="11" id="KW-0547">Nucleotide-binding</keyword>
<evidence type="ECO:0000256" key="1">
    <source>
        <dbReference type="ARBA" id="ARBA00004141"/>
    </source>
</evidence>
<evidence type="ECO:0000256" key="8">
    <source>
        <dbReference type="SAM" id="Phobius"/>
    </source>
</evidence>
<evidence type="ECO:0000256" key="3">
    <source>
        <dbReference type="ARBA" id="ARBA00022553"/>
    </source>
</evidence>
<feature type="transmembrane region" description="Helical" evidence="8">
    <location>
        <begin position="520"/>
        <end position="541"/>
    </location>
</feature>